<dbReference type="SUPFAM" id="SSF52151">
    <property type="entry name" value="FabD/lysophospholipase-like"/>
    <property type="match status" value="1"/>
</dbReference>
<dbReference type="CDD" id="cd07205">
    <property type="entry name" value="Pat_PNPLA6_PNPLA7_NTE1_like"/>
    <property type="match status" value="1"/>
</dbReference>
<feature type="domain" description="PNPLA" evidence="5">
    <location>
        <begin position="7"/>
        <end position="165"/>
    </location>
</feature>
<dbReference type="PROSITE" id="PS51635">
    <property type="entry name" value="PNPLA"/>
    <property type="match status" value="1"/>
</dbReference>
<gene>
    <name evidence="6" type="ORF">SE18_00350</name>
</gene>
<dbReference type="InterPro" id="IPR050301">
    <property type="entry name" value="NTE"/>
</dbReference>
<dbReference type="EMBL" id="LGKP01000002">
    <property type="protein sequence ID" value="KPL92034.1"/>
    <property type="molecule type" value="Genomic_DNA"/>
</dbReference>
<keyword evidence="7" id="KW-1185">Reference proteome</keyword>
<dbReference type="OrthoDB" id="9770965at2"/>
<feature type="short sequence motif" description="GXSXG" evidence="4">
    <location>
        <begin position="38"/>
        <end position="42"/>
    </location>
</feature>
<dbReference type="Pfam" id="PF01734">
    <property type="entry name" value="Patatin"/>
    <property type="match status" value="1"/>
</dbReference>
<evidence type="ECO:0000259" key="5">
    <source>
        <dbReference type="PROSITE" id="PS51635"/>
    </source>
</evidence>
<protein>
    <recommendedName>
        <fullName evidence="5">PNPLA domain-containing protein</fullName>
    </recommendedName>
</protein>
<feature type="active site" description="Proton acceptor" evidence="4">
    <location>
        <position position="152"/>
    </location>
</feature>
<dbReference type="InterPro" id="IPR016035">
    <property type="entry name" value="Acyl_Trfase/lysoPLipase"/>
</dbReference>
<keyword evidence="3 4" id="KW-0443">Lipid metabolism</keyword>
<dbReference type="Gene3D" id="3.40.1090.10">
    <property type="entry name" value="Cytosolic phospholipase A2 catalytic domain"/>
    <property type="match status" value="2"/>
</dbReference>
<proteinExistence type="predicted"/>
<reference evidence="6 7" key="1">
    <citation type="submission" date="2015-07" db="EMBL/GenBank/DDBJ databases">
        <title>Whole genome sequence of Herpetosiphon geysericola DSM 7119.</title>
        <authorList>
            <person name="Hemp J."/>
            <person name="Ward L.M."/>
            <person name="Pace L.A."/>
            <person name="Fischer W.W."/>
        </authorList>
    </citation>
    <scope>NUCLEOTIDE SEQUENCE [LARGE SCALE GENOMIC DNA]</scope>
    <source>
        <strain evidence="6 7">DSM 7119</strain>
    </source>
</reference>
<evidence type="ECO:0000256" key="1">
    <source>
        <dbReference type="ARBA" id="ARBA00022801"/>
    </source>
</evidence>
<feature type="short sequence motif" description="GXGXXG" evidence="4">
    <location>
        <begin position="11"/>
        <end position="16"/>
    </location>
</feature>
<dbReference type="PANTHER" id="PTHR14226:SF76">
    <property type="entry name" value="NTE FAMILY PROTEIN RSSA"/>
    <property type="match status" value="1"/>
</dbReference>
<evidence type="ECO:0000313" key="7">
    <source>
        <dbReference type="Proteomes" id="UP000050277"/>
    </source>
</evidence>
<organism evidence="6 7">
    <name type="scientific">Herpetosiphon geysericola</name>
    <dbReference type="NCBI Taxonomy" id="70996"/>
    <lineage>
        <taxon>Bacteria</taxon>
        <taxon>Bacillati</taxon>
        <taxon>Chloroflexota</taxon>
        <taxon>Chloroflexia</taxon>
        <taxon>Herpetosiphonales</taxon>
        <taxon>Herpetosiphonaceae</taxon>
        <taxon>Herpetosiphon</taxon>
    </lineage>
</organism>
<dbReference type="RefSeq" id="WP_054532425.1">
    <property type="nucleotide sequence ID" value="NZ_LGKP01000002.1"/>
</dbReference>
<dbReference type="InterPro" id="IPR002641">
    <property type="entry name" value="PNPLA_dom"/>
</dbReference>
<dbReference type="GO" id="GO:0016787">
    <property type="term" value="F:hydrolase activity"/>
    <property type="evidence" value="ECO:0007669"/>
    <property type="project" value="UniProtKB-UniRule"/>
</dbReference>
<evidence type="ECO:0000256" key="2">
    <source>
        <dbReference type="ARBA" id="ARBA00022963"/>
    </source>
</evidence>
<keyword evidence="1 4" id="KW-0378">Hydrolase</keyword>
<sequence>MQRTIGLCLGGGGGKGSAHIGVLHELERVGIQPNMVAGTSIGAIIGAVVAAGYNATTIEQAFRSTPLRRILSLDPASWGLIGSEKLAGVLSELLGDQLIEDLPIPYAAVAVDLVTGHEIVLQRGSLVEAALASAAVPGVFPPRRIDRYILADGGIRNNLPIDITRQLGAERVIAVNLIGEFDQFEVSSAAQSSLFSWRRWVPLTQLALAERAIGIMVHQITLQRLRETPPDLLFSPDVNRMSMADLLHLDDGIQAGIACVADYYEELQQLALWQRGELA</sequence>
<dbReference type="GO" id="GO:0016042">
    <property type="term" value="P:lipid catabolic process"/>
    <property type="evidence" value="ECO:0007669"/>
    <property type="project" value="UniProtKB-UniRule"/>
</dbReference>
<keyword evidence="2 4" id="KW-0442">Lipid degradation</keyword>
<evidence type="ECO:0000256" key="4">
    <source>
        <dbReference type="PROSITE-ProRule" id="PRU01161"/>
    </source>
</evidence>
<feature type="short sequence motif" description="DGA/G" evidence="4">
    <location>
        <begin position="152"/>
        <end position="154"/>
    </location>
</feature>
<dbReference type="PANTHER" id="PTHR14226">
    <property type="entry name" value="NEUROPATHY TARGET ESTERASE/SWISS CHEESE D.MELANOGASTER"/>
    <property type="match status" value="1"/>
</dbReference>
<name>A0A0N8GTG5_9CHLR</name>
<feature type="active site" description="Nucleophile" evidence="4">
    <location>
        <position position="40"/>
    </location>
</feature>
<evidence type="ECO:0000313" key="6">
    <source>
        <dbReference type="EMBL" id="KPL92034.1"/>
    </source>
</evidence>
<dbReference type="AlphaFoldDB" id="A0A0N8GTG5"/>
<dbReference type="Proteomes" id="UP000050277">
    <property type="component" value="Unassembled WGS sequence"/>
</dbReference>
<accession>A0A0N8GTG5</accession>
<dbReference type="STRING" id="70996.SE18_00350"/>
<evidence type="ECO:0000256" key="3">
    <source>
        <dbReference type="ARBA" id="ARBA00023098"/>
    </source>
</evidence>
<comment type="caution">
    <text evidence="6">The sequence shown here is derived from an EMBL/GenBank/DDBJ whole genome shotgun (WGS) entry which is preliminary data.</text>
</comment>